<dbReference type="Proteomes" id="UP001165064">
    <property type="component" value="Unassembled WGS sequence"/>
</dbReference>
<proteinExistence type="predicted"/>
<keyword evidence="2" id="KW-1185">Reference proteome</keyword>
<organism evidence="1 2">
    <name type="scientific">Ambrosiozyma monospora</name>
    <name type="common">Yeast</name>
    <name type="synonym">Endomycopsis monosporus</name>
    <dbReference type="NCBI Taxonomy" id="43982"/>
    <lineage>
        <taxon>Eukaryota</taxon>
        <taxon>Fungi</taxon>
        <taxon>Dikarya</taxon>
        <taxon>Ascomycota</taxon>
        <taxon>Saccharomycotina</taxon>
        <taxon>Pichiomycetes</taxon>
        <taxon>Pichiales</taxon>
        <taxon>Pichiaceae</taxon>
        <taxon>Ambrosiozyma</taxon>
    </lineage>
</organism>
<name>A0ACB5T065_AMBMO</name>
<reference evidence="1" key="1">
    <citation type="submission" date="2023-04" db="EMBL/GenBank/DDBJ databases">
        <title>Ambrosiozyma monospora NBRC 10751.</title>
        <authorList>
            <person name="Ichikawa N."/>
            <person name="Sato H."/>
            <person name="Tonouchi N."/>
        </authorList>
    </citation>
    <scope>NUCLEOTIDE SEQUENCE</scope>
    <source>
        <strain evidence="1">NBRC 10751</strain>
    </source>
</reference>
<evidence type="ECO:0000313" key="1">
    <source>
        <dbReference type="EMBL" id="GME78328.1"/>
    </source>
</evidence>
<dbReference type="EMBL" id="BSXS01002153">
    <property type="protein sequence ID" value="GME78328.1"/>
    <property type="molecule type" value="Genomic_DNA"/>
</dbReference>
<sequence>MKPRELRLASLFNYSIEDLFQSIPHSVTFFYLGVDHSEEFLAEPYNEQRMNLNLLPSTLKLFNFDAILGKHYRSCAQYELCFELWMQNSQDNSELGEFKFKKVPGDDELSRSLQYCIDVSEINFSNGGTQSVTIWKKLGMGSVSKLKTVNNLRNYNC</sequence>
<comment type="caution">
    <text evidence="1">The sequence shown here is derived from an EMBL/GenBank/DDBJ whole genome shotgun (WGS) entry which is preliminary data.</text>
</comment>
<gene>
    <name evidence="1" type="ORF">Amon02_000339400</name>
</gene>
<evidence type="ECO:0000313" key="2">
    <source>
        <dbReference type="Proteomes" id="UP001165064"/>
    </source>
</evidence>
<accession>A0ACB5T065</accession>
<protein>
    <submittedName>
        <fullName evidence="1">Unnamed protein product</fullName>
    </submittedName>
</protein>